<keyword evidence="2" id="KW-0805">Transcription regulation</keyword>
<protein>
    <submittedName>
        <fullName evidence="6">LysR family transcriptional regulator</fullName>
    </submittedName>
</protein>
<evidence type="ECO:0000256" key="2">
    <source>
        <dbReference type="ARBA" id="ARBA00023015"/>
    </source>
</evidence>
<sequence length="277" mass="29802">MAVTQPAVSRLISELEAAVGFALFDRVRGRLVPTPEGKLFFREVEASFIGLDRLRVSAANIRDHGTGSLRIASLAATGSILIPAAVRAFRQNNPRTRITLHITSSPAIRNGVADGLYDIGIAADEIDRSGVDTQVFGTFAGLIAMPEDHPLARQEVVTPDMLDGQPLIGLASEDRARHRFDAALAEAGVDPDYVIETPSSATVCELALTGDAVGFVNPLAAREERYPGLALRPFSPRVPFKAYLLFPPNSQKSTLVKAFVAEIMGQRNRSSQQGPMV</sequence>
<dbReference type="EMBL" id="QJTE01000008">
    <property type="protein sequence ID" value="PYE81204.1"/>
    <property type="molecule type" value="Genomic_DNA"/>
</dbReference>
<evidence type="ECO:0000313" key="6">
    <source>
        <dbReference type="EMBL" id="PYE81204.1"/>
    </source>
</evidence>
<dbReference type="GO" id="GO:0003700">
    <property type="term" value="F:DNA-binding transcription factor activity"/>
    <property type="evidence" value="ECO:0007669"/>
    <property type="project" value="InterPro"/>
</dbReference>
<name>A0A318SYZ1_9RHOB</name>
<dbReference type="InterPro" id="IPR036390">
    <property type="entry name" value="WH_DNA-bd_sf"/>
</dbReference>
<dbReference type="Proteomes" id="UP000248311">
    <property type="component" value="Unassembled WGS sequence"/>
</dbReference>
<dbReference type="InterPro" id="IPR005119">
    <property type="entry name" value="LysR_subst-bd"/>
</dbReference>
<gene>
    <name evidence="6" type="ORF">DFP88_10847</name>
</gene>
<dbReference type="GO" id="GO:0010628">
    <property type="term" value="P:positive regulation of gene expression"/>
    <property type="evidence" value="ECO:0007669"/>
    <property type="project" value="TreeGrafter"/>
</dbReference>
<keyword evidence="7" id="KW-1185">Reference proteome</keyword>
<comment type="caution">
    <text evidence="6">The sequence shown here is derived from an EMBL/GenBank/DDBJ whole genome shotgun (WGS) entry which is preliminary data.</text>
</comment>
<dbReference type="InterPro" id="IPR000847">
    <property type="entry name" value="LysR_HTH_N"/>
</dbReference>
<dbReference type="SUPFAM" id="SSF46785">
    <property type="entry name" value="Winged helix' DNA-binding domain"/>
    <property type="match status" value="1"/>
</dbReference>
<dbReference type="PANTHER" id="PTHR30427:SF1">
    <property type="entry name" value="TRANSCRIPTIONAL ACTIVATOR PROTEIN LYSR"/>
    <property type="match status" value="1"/>
</dbReference>
<evidence type="ECO:0000256" key="1">
    <source>
        <dbReference type="ARBA" id="ARBA00009437"/>
    </source>
</evidence>
<dbReference type="SUPFAM" id="SSF53850">
    <property type="entry name" value="Periplasmic binding protein-like II"/>
    <property type="match status" value="1"/>
</dbReference>
<dbReference type="AlphaFoldDB" id="A0A318SYZ1"/>
<feature type="domain" description="HTH lysR-type" evidence="5">
    <location>
        <begin position="1"/>
        <end position="34"/>
    </location>
</feature>
<proteinExistence type="inferred from homology"/>
<accession>A0A318SYZ1</accession>
<dbReference type="Pfam" id="PF00126">
    <property type="entry name" value="HTH_1"/>
    <property type="match status" value="1"/>
</dbReference>
<dbReference type="PANTHER" id="PTHR30427">
    <property type="entry name" value="TRANSCRIPTIONAL ACTIVATOR PROTEIN LYSR"/>
    <property type="match status" value="1"/>
</dbReference>
<organism evidence="6 7">
    <name type="scientific">Pseudoroseicyclus aestuarii</name>
    <dbReference type="NCBI Taxonomy" id="1795041"/>
    <lineage>
        <taxon>Bacteria</taxon>
        <taxon>Pseudomonadati</taxon>
        <taxon>Pseudomonadota</taxon>
        <taxon>Alphaproteobacteria</taxon>
        <taxon>Rhodobacterales</taxon>
        <taxon>Paracoccaceae</taxon>
        <taxon>Pseudoroseicyclus</taxon>
    </lineage>
</organism>
<dbReference type="Pfam" id="PF03466">
    <property type="entry name" value="LysR_substrate"/>
    <property type="match status" value="1"/>
</dbReference>
<dbReference type="Gene3D" id="1.10.10.10">
    <property type="entry name" value="Winged helix-like DNA-binding domain superfamily/Winged helix DNA-binding domain"/>
    <property type="match status" value="1"/>
</dbReference>
<keyword evidence="4" id="KW-0804">Transcription</keyword>
<evidence type="ECO:0000313" key="7">
    <source>
        <dbReference type="Proteomes" id="UP000248311"/>
    </source>
</evidence>
<evidence type="ECO:0000256" key="3">
    <source>
        <dbReference type="ARBA" id="ARBA00023125"/>
    </source>
</evidence>
<keyword evidence="3" id="KW-0238">DNA-binding</keyword>
<dbReference type="InterPro" id="IPR036388">
    <property type="entry name" value="WH-like_DNA-bd_sf"/>
</dbReference>
<dbReference type="GO" id="GO:0043565">
    <property type="term" value="F:sequence-specific DNA binding"/>
    <property type="evidence" value="ECO:0007669"/>
    <property type="project" value="TreeGrafter"/>
</dbReference>
<comment type="similarity">
    <text evidence="1">Belongs to the LysR transcriptional regulatory family.</text>
</comment>
<reference evidence="6 7" key="1">
    <citation type="submission" date="2018-06" db="EMBL/GenBank/DDBJ databases">
        <title>Genomic Encyclopedia of Type Strains, Phase III (KMG-III): the genomes of soil and plant-associated and newly described type strains.</title>
        <authorList>
            <person name="Whitman W."/>
        </authorList>
    </citation>
    <scope>NUCLEOTIDE SEQUENCE [LARGE SCALE GENOMIC DNA]</scope>
    <source>
        <strain evidence="6 7">CECT 9025</strain>
    </source>
</reference>
<evidence type="ECO:0000259" key="5">
    <source>
        <dbReference type="PROSITE" id="PS50931"/>
    </source>
</evidence>
<dbReference type="Gene3D" id="3.40.190.290">
    <property type="match status" value="1"/>
</dbReference>
<dbReference type="InterPro" id="IPR037424">
    <property type="entry name" value="NocR_PBP2"/>
</dbReference>
<dbReference type="CDD" id="cd08415">
    <property type="entry name" value="PBP2_LysR_opines_like"/>
    <property type="match status" value="1"/>
</dbReference>
<dbReference type="PROSITE" id="PS50931">
    <property type="entry name" value="HTH_LYSR"/>
    <property type="match status" value="1"/>
</dbReference>
<evidence type="ECO:0000256" key="4">
    <source>
        <dbReference type="ARBA" id="ARBA00023163"/>
    </source>
</evidence>